<dbReference type="PROSITE" id="PS50850">
    <property type="entry name" value="MFS"/>
    <property type="match status" value="1"/>
</dbReference>
<dbReference type="EMBL" id="BNJG01000004">
    <property type="protein sequence ID" value="GHO60214.1"/>
    <property type="molecule type" value="Genomic_DNA"/>
</dbReference>
<evidence type="ECO:0000313" key="8">
    <source>
        <dbReference type="Proteomes" id="UP000654345"/>
    </source>
</evidence>
<keyword evidence="4 5" id="KW-0472">Membrane</keyword>
<feature type="transmembrane region" description="Helical" evidence="5">
    <location>
        <begin position="12"/>
        <end position="30"/>
    </location>
</feature>
<comment type="subcellular location">
    <subcellularLocation>
        <location evidence="1">Cell membrane</location>
        <topology evidence="1">Multi-pass membrane protein</topology>
    </subcellularLocation>
</comment>
<feature type="transmembrane region" description="Helical" evidence="5">
    <location>
        <begin position="171"/>
        <end position="191"/>
    </location>
</feature>
<feature type="transmembrane region" description="Helical" evidence="5">
    <location>
        <begin position="239"/>
        <end position="262"/>
    </location>
</feature>
<feature type="transmembrane region" description="Helical" evidence="5">
    <location>
        <begin position="141"/>
        <end position="165"/>
    </location>
</feature>
<keyword evidence="8" id="KW-1185">Reference proteome</keyword>
<feature type="transmembrane region" description="Helical" evidence="5">
    <location>
        <begin position="108"/>
        <end position="129"/>
    </location>
</feature>
<reference evidence="7 8" key="1">
    <citation type="journal article" date="2021" name="Int. J. Syst. Evol. Microbiol.">
        <title>Reticulibacter mediterranei gen. nov., sp. nov., within the new family Reticulibacteraceae fam. nov., and Ktedonospora formicarum gen. nov., sp. nov., Ktedonobacter robiniae sp. nov., Dictyobacter formicarum sp. nov. and Dictyobacter arantiisoli sp. nov., belonging to the class Ktedonobacteria.</title>
        <authorList>
            <person name="Yabe S."/>
            <person name="Zheng Y."/>
            <person name="Wang C.M."/>
            <person name="Sakai Y."/>
            <person name="Abe K."/>
            <person name="Yokota A."/>
            <person name="Donadio S."/>
            <person name="Cavaletti L."/>
            <person name="Monciardini P."/>
        </authorList>
    </citation>
    <scope>NUCLEOTIDE SEQUENCE [LARGE SCALE GENOMIC DNA]</scope>
    <source>
        <strain evidence="7 8">SOSP1-30</strain>
    </source>
</reference>
<accession>A0ABQ3V4W2</accession>
<dbReference type="InterPro" id="IPR011701">
    <property type="entry name" value="MFS"/>
</dbReference>
<keyword evidence="2 5" id="KW-0812">Transmembrane</keyword>
<keyword evidence="3 5" id="KW-1133">Transmembrane helix</keyword>
<dbReference type="RefSeq" id="WP_201376375.1">
    <property type="nucleotide sequence ID" value="NZ_BNJG01000004.1"/>
</dbReference>
<feature type="transmembrane region" description="Helical" evidence="5">
    <location>
        <begin position="82"/>
        <end position="102"/>
    </location>
</feature>
<dbReference type="Pfam" id="PF07690">
    <property type="entry name" value="MFS_1"/>
    <property type="match status" value="1"/>
</dbReference>
<dbReference type="Proteomes" id="UP000654345">
    <property type="component" value="Unassembled WGS sequence"/>
</dbReference>
<organism evidence="7 8">
    <name type="scientific">Ktedonobacter robiniae</name>
    <dbReference type="NCBI Taxonomy" id="2778365"/>
    <lineage>
        <taxon>Bacteria</taxon>
        <taxon>Bacillati</taxon>
        <taxon>Chloroflexota</taxon>
        <taxon>Ktedonobacteria</taxon>
        <taxon>Ktedonobacterales</taxon>
        <taxon>Ktedonobacteraceae</taxon>
        <taxon>Ktedonobacter</taxon>
    </lineage>
</organism>
<evidence type="ECO:0000256" key="3">
    <source>
        <dbReference type="ARBA" id="ARBA00022989"/>
    </source>
</evidence>
<evidence type="ECO:0000259" key="6">
    <source>
        <dbReference type="PROSITE" id="PS50850"/>
    </source>
</evidence>
<proteinExistence type="predicted"/>
<feature type="transmembrane region" description="Helical" evidence="5">
    <location>
        <begin position="50"/>
        <end position="70"/>
    </location>
</feature>
<gene>
    <name evidence="7" type="ORF">KSB_86890</name>
</gene>
<dbReference type="SUPFAM" id="SSF103473">
    <property type="entry name" value="MFS general substrate transporter"/>
    <property type="match status" value="1"/>
</dbReference>
<sequence>MLAKYIRLRFHYGWLIAVITFLALLASAGMRSTPSVLIVPLEKNFGWSNATISFAISINLVLYGLSGPFAAALMQRMGIRRVMIGALIFIALACGLTTIMNAPWQLDLLWGVLVGLATGSIASVLAALIANRWFVKNRGLVMGLLTASNATGQLVFLPLLASLAVSWGWRASAWATAIAALILLPLVILLFSDHPRDIGLRPYGADPEEDDPSNATNAAGNPFSDAIKGLVLGMRSKDFWLLAGSFFICGASTNGLIGTHLIPASMDHGISEVTAASMLALIGIFDLIGTTVSGWLSDRVDARWLLCWYYGLRGLSLLLLPYALGSTYLLLLVFIVFYGLDWVATVPPTSRLAADIFGKEQVGIVYGWIFAAHQFGAATAAYTAGALRTTEGSYQISFISAGILCLFAAGMVIRIGRTRRKQVAIEVPVEPAGAL</sequence>
<dbReference type="InterPro" id="IPR050327">
    <property type="entry name" value="Proton-linked_MCT"/>
</dbReference>
<evidence type="ECO:0000256" key="5">
    <source>
        <dbReference type="SAM" id="Phobius"/>
    </source>
</evidence>
<name>A0ABQ3V4W2_9CHLR</name>
<dbReference type="InterPro" id="IPR020846">
    <property type="entry name" value="MFS_dom"/>
</dbReference>
<feature type="transmembrane region" description="Helical" evidence="5">
    <location>
        <begin position="274"/>
        <end position="296"/>
    </location>
</feature>
<evidence type="ECO:0000313" key="7">
    <source>
        <dbReference type="EMBL" id="GHO60214.1"/>
    </source>
</evidence>
<dbReference type="InterPro" id="IPR036259">
    <property type="entry name" value="MFS_trans_sf"/>
</dbReference>
<evidence type="ECO:0000256" key="1">
    <source>
        <dbReference type="ARBA" id="ARBA00004651"/>
    </source>
</evidence>
<dbReference type="PANTHER" id="PTHR11360:SF284">
    <property type="entry name" value="EG:103B4.3 PROTEIN-RELATED"/>
    <property type="match status" value="1"/>
</dbReference>
<feature type="transmembrane region" description="Helical" evidence="5">
    <location>
        <begin position="317"/>
        <end position="340"/>
    </location>
</feature>
<dbReference type="CDD" id="cd17355">
    <property type="entry name" value="MFS_YcxA_like"/>
    <property type="match status" value="1"/>
</dbReference>
<comment type="caution">
    <text evidence="7">The sequence shown here is derived from an EMBL/GenBank/DDBJ whole genome shotgun (WGS) entry which is preliminary data.</text>
</comment>
<dbReference type="Gene3D" id="1.20.1250.20">
    <property type="entry name" value="MFS general substrate transporter like domains"/>
    <property type="match status" value="2"/>
</dbReference>
<dbReference type="PANTHER" id="PTHR11360">
    <property type="entry name" value="MONOCARBOXYLATE TRANSPORTER"/>
    <property type="match status" value="1"/>
</dbReference>
<evidence type="ECO:0000256" key="2">
    <source>
        <dbReference type="ARBA" id="ARBA00022692"/>
    </source>
</evidence>
<protein>
    <submittedName>
        <fullName evidence="7">MFS transporter</fullName>
    </submittedName>
</protein>
<feature type="domain" description="Major facilitator superfamily (MFS) profile" evidence="6">
    <location>
        <begin position="15"/>
        <end position="420"/>
    </location>
</feature>
<feature type="transmembrane region" description="Helical" evidence="5">
    <location>
        <begin position="394"/>
        <end position="413"/>
    </location>
</feature>
<evidence type="ECO:0000256" key="4">
    <source>
        <dbReference type="ARBA" id="ARBA00023136"/>
    </source>
</evidence>